<dbReference type="InterPro" id="IPR050858">
    <property type="entry name" value="Mal-CoA-ACP_Trans/PKS_FabD"/>
</dbReference>
<dbReference type="SMART" id="SM00827">
    <property type="entry name" value="PKS_AT"/>
    <property type="match status" value="1"/>
</dbReference>
<dbReference type="InterPro" id="IPR004410">
    <property type="entry name" value="Malonyl_CoA-ACP_transAc_FabD"/>
</dbReference>
<proteinExistence type="inferred from homology"/>
<dbReference type="Gene3D" id="3.30.70.250">
    <property type="entry name" value="Malonyl-CoA ACP transacylase, ACP-binding"/>
    <property type="match status" value="1"/>
</dbReference>
<dbReference type="InterPro" id="IPR016035">
    <property type="entry name" value="Acyl_Trfase/lysoPLipase"/>
</dbReference>
<evidence type="ECO:0000313" key="9">
    <source>
        <dbReference type="EMBL" id="SUX25886.1"/>
    </source>
</evidence>
<dbReference type="Pfam" id="PF00698">
    <property type="entry name" value="Acyl_transf_1"/>
    <property type="match status" value="1"/>
</dbReference>
<protein>
    <recommendedName>
        <fullName evidence="2 6">Malonyl CoA-acyl carrier protein transacylase</fullName>
        <ecNumber evidence="1 6">2.3.1.39</ecNumber>
    </recommendedName>
</protein>
<sequence length="307" mass="33786">MSCALIFPGQGSQSLGMGKDFYENSPKAKALLDEASEYSKIDFKRLLFTQNDDLARSEFTQPAIVLSSLMAYAALLEKKPDFRHNFALGHSLGEFSALAINGAFDFLEAIVLVNKRGIYMQEDCVKVEAGMMVVLGLSDEVVQGLCELAKAEGKSIFAANYNCDGQIVVAGLKPHLLEYEAKFKEAGAKRTMLLNMSVASHCPLLNEASIKLSKELEGVLRSSFLPVISNVNAKSYESKSEALNLLKAQLISPVLYKQSILNIQDEVNYFVEFGASVLKGLNKKITTKETYALTNLNEVDEFLKVIQ</sequence>
<evidence type="ECO:0000256" key="7">
    <source>
        <dbReference type="PIRSR" id="PIRSR000446-1"/>
    </source>
</evidence>
<dbReference type="EC" id="2.3.1.39" evidence="1 6"/>
<evidence type="ECO:0000256" key="5">
    <source>
        <dbReference type="ARBA" id="ARBA00048462"/>
    </source>
</evidence>
<evidence type="ECO:0000256" key="3">
    <source>
        <dbReference type="ARBA" id="ARBA00022679"/>
    </source>
</evidence>
<reference evidence="9 10" key="1">
    <citation type="submission" date="2018-06" db="EMBL/GenBank/DDBJ databases">
        <authorList>
            <consortium name="Pathogen Informatics"/>
            <person name="Doyle S."/>
        </authorList>
    </citation>
    <scope>NUCLEOTIDE SEQUENCE [LARGE SCALE GENOMIC DNA]</scope>
    <source>
        <strain evidence="9 10">NCTC12264</strain>
    </source>
</reference>
<feature type="domain" description="Malonyl-CoA:ACP transacylase (MAT)" evidence="8">
    <location>
        <begin position="6"/>
        <end position="298"/>
    </location>
</feature>
<dbReference type="SUPFAM" id="SSF52151">
    <property type="entry name" value="FabD/lysophospholipase-like"/>
    <property type="match status" value="1"/>
</dbReference>
<dbReference type="InterPro" id="IPR024925">
    <property type="entry name" value="Malonyl_CoA-ACP_transAc"/>
</dbReference>
<dbReference type="SUPFAM" id="SSF55048">
    <property type="entry name" value="Probable ACP-binding domain of malonyl-CoA ACP transacylase"/>
    <property type="match status" value="1"/>
</dbReference>
<dbReference type="InterPro" id="IPR001227">
    <property type="entry name" value="Ac_transferase_dom_sf"/>
</dbReference>
<accession>A0A381EFZ7</accession>
<dbReference type="PIRSF" id="PIRSF000446">
    <property type="entry name" value="Mct"/>
    <property type="match status" value="1"/>
</dbReference>
<dbReference type="GO" id="GO:0006633">
    <property type="term" value="P:fatty acid biosynthetic process"/>
    <property type="evidence" value="ECO:0007669"/>
    <property type="project" value="TreeGrafter"/>
</dbReference>
<dbReference type="PANTHER" id="PTHR42681:SF1">
    <property type="entry name" value="MALONYL-COA-ACYL CARRIER PROTEIN TRANSACYLASE, MITOCHONDRIAL"/>
    <property type="match status" value="1"/>
</dbReference>
<dbReference type="GO" id="GO:0004314">
    <property type="term" value="F:[acyl-carrier-protein] S-malonyltransferase activity"/>
    <property type="evidence" value="ECO:0007669"/>
    <property type="project" value="UniProtKB-EC"/>
</dbReference>
<dbReference type="Proteomes" id="UP000254161">
    <property type="component" value="Unassembled WGS sequence"/>
</dbReference>
<name>A0A381EFZ7_CAMUP</name>
<evidence type="ECO:0000313" key="10">
    <source>
        <dbReference type="Proteomes" id="UP000254161"/>
    </source>
</evidence>
<feature type="active site" evidence="7">
    <location>
        <position position="91"/>
    </location>
</feature>
<dbReference type="PANTHER" id="PTHR42681">
    <property type="entry name" value="MALONYL-COA-ACYL CARRIER PROTEIN TRANSACYLASE, MITOCHONDRIAL"/>
    <property type="match status" value="1"/>
</dbReference>
<evidence type="ECO:0000259" key="8">
    <source>
        <dbReference type="SMART" id="SM00827"/>
    </source>
</evidence>
<organism evidence="9 10">
    <name type="scientific">Campylobacter upsaliensis</name>
    <dbReference type="NCBI Taxonomy" id="28080"/>
    <lineage>
        <taxon>Bacteria</taxon>
        <taxon>Pseudomonadati</taxon>
        <taxon>Campylobacterota</taxon>
        <taxon>Epsilonproteobacteria</taxon>
        <taxon>Campylobacterales</taxon>
        <taxon>Campylobacteraceae</taxon>
        <taxon>Campylobacter</taxon>
    </lineage>
</organism>
<gene>
    <name evidence="9" type="primary">fabD</name>
    <name evidence="9" type="ORF">NCTC12264_00080</name>
</gene>
<dbReference type="EMBL" id="UFUZ01000001">
    <property type="protein sequence ID" value="SUX25886.1"/>
    <property type="molecule type" value="Genomic_DNA"/>
</dbReference>
<dbReference type="NCBIfam" id="TIGR00128">
    <property type="entry name" value="fabD"/>
    <property type="match status" value="1"/>
</dbReference>
<keyword evidence="4 6" id="KW-0012">Acyltransferase</keyword>
<dbReference type="InterPro" id="IPR016036">
    <property type="entry name" value="Malonyl_transacylase_ACP-bd"/>
</dbReference>
<evidence type="ECO:0000256" key="1">
    <source>
        <dbReference type="ARBA" id="ARBA00013258"/>
    </source>
</evidence>
<dbReference type="InterPro" id="IPR014043">
    <property type="entry name" value="Acyl_transferase_dom"/>
</dbReference>
<comment type="catalytic activity">
    <reaction evidence="5 6">
        <text>holo-[ACP] + malonyl-CoA = malonyl-[ACP] + CoA</text>
        <dbReference type="Rhea" id="RHEA:41792"/>
        <dbReference type="Rhea" id="RHEA-COMP:9623"/>
        <dbReference type="Rhea" id="RHEA-COMP:9685"/>
        <dbReference type="ChEBI" id="CHEBI:57287"/>
        <dbReference type="ChEBI" id="CHEBI:57384"/>
        <dbReference type="ChEBI" id="CHEBI:64479"/>
        <dbReference type="ChEBI" id="CHEBI:78449"/>
        <dbReference type="EC" id="2.3.1.39"/>
    </reaction>
</comment>
<evidence type="ECO:0000256" key="4">
    <source>
        <dbReference type="ARBA" id="ARBA00023315"/>
    </source>
</evidence>
<dbReference type="RefSeq" id="WP_115628681.1">
    <property type="nucleotide sequence ID" value="NZ_UFUZ01000001.1"/>
</dbReference>
<comment type="similarity">
    <text evidence="6">Belongs to the fabD family.</text>
</comment>
<evidence type="ECO:0000256" key="6">
    <source>
        <dbReference type="PIRNR" id="PIRNR000446"/>
    </source>
</evidence>
<feature type="active site" evidence="7">
    <location>
        <position position="201"/>
    </location>
</feature>
<dbReference type="AlphaFoldDB" id="A0A381EFZ7"/>
<evidence type="ECO:0000256" key="2">
    <source>
        <dbReference type="ARBA" id="ARBA00018953"/>
    </source>
</evidence>
<dbReference type="GO" id="GO:0005829">
    <property type="term" value="C:cytosol"/>
    <property type="evidence" value="ECO:0007669"/>
    <property type="project" value="TreeGrafter"/>
</dbReference>
<dbReference type="Gene3D" id="3.40.366.10">
    <property type="entry name" value="Malonyl-Coenzyme A Acyl Carrier Protein, domain 2"/>
    <property type="match status" value="1"/>
</dbReference>
<keyword evidence="3 6" id="KW-0808">Transferase</keyword>